<dbReference type="EnsemblMetazoa" id="G29286.8">
    <property type="protein sequence ID" value="G29286.8:cds"/>
    <property type="gene ID" value="G29286"/>
</dbReference>
<keyword evidence="6" id="KW-1185">Reference proteome</keyword>
<dbReference type="GO" id="GO:0032259">
    <property type="term" value="P:methylation"/>
    <property type="evidence" value="ECO:0007669"/>
    <property type="project" value="UniProtKB-KW"/>
</dbReference>
<comment type="function">
    <text evidence="4">S-adenosyl-L-methionine-binding protein that acts as an inhibitor of mTORC1 signaling. Acts as a sensor of S-adenosyl-L-methionine to signal methionine sufficiency to mTORC1. Probably also acts as a S-adenosyl-L-methionine-dependent methyltransferase.</text>
</comment>
<evidence type="ECO:0000256" key="2">
    <source>
        <dbReference type="ARBA" id="ARBA00022679"/>
    </source>
</evidence>
<dbReference type="EnsemblMetazoa" id="G29286.4">
    <property type="protein sequence ID" value="G29286.4:cds"/>
    <property type="gene ID" value="G29286"/>
</dbReference>
<evidence type="ECO:0000256" key="3">
    <source>
        <dbReference type="ARBA" id="ARBA00022691"/>
    </source>
</evidence>
<dbReference type="Pfam" id="PF11968">
    <property type="entry name" value="Bmt2"/>
    <property type="match status" value="1"/>
</dbReference>
<dbReference type="Proteomes" id="UP000005408">
    <property type="component" value="Unassembled WGS sequence"/>
</dbReference>
<keyword evidence="3 4" id="KW-0949">S-adenosyl-L-methionine</keyword>
<dbReference type="EnsemblMetazoa" id="G29286.7">
    <property type="protein sequence ID" value="G29286.7:cds"/>
    <property type="gene ID" value="G29286"/>
</dbReference>
<dbReference type="EnsemblMetazoa" id="G29286.5">
    <property type="protein sequence ID" value="G29286.5:cds"/>
    <property type="gene ID" value="G29286"/>
</dbReference>
<dbReference type="EnsemblMetazoa" id="G29286.2">
    <property type="protein sequence ID" value="G29286.2:cds"/>
    <property type="gene ID" value="G29286"/>
</dbReference>
<reference evidence="5" key="1">
    <citation type="submission" date="2022-08" db="UniProtKB">
        <authorList>
            <consortium name="EnsemblMetazoa"/>
        </authorList>
    </citation>
    <scope>IDENTIFICATION</scope>
    <source>
        <strain evidence="5">05x7-T-G4-1.051#20</strain>
    </source>
</reference>
<dbReference type="SUPFAM" id="SSF53335">
    <property type="entry name" value="S-adenosyl-L-methionine-dependent methyltransferases"/>
    <property type="match status" value="1"/>
</dbReference>
<evidence type="ECO:0000256" key="1">
    <source>
        <dbReference type="ARBA" id="ARBA00022603"/>
    </source>
</evidence>
<dbReference type="EC" id="2.1.1.-" evidence="4"/>
<dbReference type="GO" id="GO:0008168">
    <property type="term" value="F:methyltransferase activity"/>
    <property type="evidence" value="ECO:0007669"/>
    <property type="project" value="UniProtKB-UniRule"/>
</dbReference>
<accession>A0A8W8LQR0</accession>
<sequence>MSEDMEEKKKLATFVKSVHKDLRKKFKNGEKDAKDIWKEHCQNTGKLQDYAEAMKKLATVHWGKQQQERVHWCRKTLLEYFREGLKKCIEKDQRRVQRLSKQTEEPDITTHHHQLEKVLSGRYLDISTSLHEKPLVLDVGSCYNPFKQMEEFKVIGIDLHPATEDVYQCDFLSLKVEDSMQTSCPLANLRSPITRLPSCVFNVIIFCLLLEYFPSCHQRWRCCVQAHKLLAPNGLLLVITPDSHKQHRNSAMIRSWISAITSLGFSKWKYEKLEHIHCIVFRKIQDECSVNDDIADLMFIHQDALEESSQEDASTEDGLFIERNDEQIRQTMLELPGFVSDSED</sequence>
<dbReference type="PANTHER" id="PTHR21008:SF0">
    <property type="entry name" value="S-ADENOSYLMETHIONINE SENSOR UPSTREAM OF MTORC1"/>
    <property type="match status" value="1"/>
</dbReference>
<proteinExistence type="inferred from homology"/>
<evidence type="ECO:0000313" key="6">
    <source>
        <dbReference type="Proteomes" id="UP000005408"/>
    </source>
</evidence>
<keyword evidence="1 4" id="KW-0489">Methyltransferase</keyword>
<feature type="binding site" evidence="4">
    <location>
        <position position="158"/>
    </location>
    <ligand>
        <name>S-adenosyl-L-methionine</name>
        <dbReference type="ChEBI" id="CHEBI:59789"/>
    </ligand>
</feature>
<dbReference type="InterPro" id="IPR029063">
    <property type="entry name" value="SAM-dependent_MTases_sf"/>
</dbReference>
<dbReference type="PANTHER" id="PTHR21008">
    <property type="entry name" value="S-ADENOSYLMETHIONINE SENSOR UPSTREAM OF MTORC1-RELATED"/>
    <property type="match status" value="1"/>
</dbReference>
<dbReference type="GO" id="GO:1904262">
    <property type="term" value="P:negative regulation of TORC1 signaling"/>
    <property type="evidence" value="ECO:0007669"/>
    <property type="project" value="TreeGrafter"/>
</dbReference>
<dbReference type="OrthoDB" id="5954793at2759"/>
<comment type="similarity">
    <text evidence="4">Belongs to the BMT2 family.</text>
</comment>
<name>A0A8W8LQR0_MAGGI</name>
<keyword evidence="2 4" id="KW-0808">Transferase</keyword>
<protein>
    <recommendedName>
        <fullName evidence="4">S-adenosylmethionine sensor upstream of mTORC1</fullName>
    </recommendedName>
    <alternativeName>
        <fullName evidence="4">Probable methyltransferase BMT2 homolog</fullName>
        <ecNumber evidence="4">2.1.1.-</ecNumber>
    </alternativeName>
</protein>
<dbReference type="InterPro" id="IPR021867">
    <property type="entry name" value="Bmt2/SAMTOR"/>
</dbReference>
<organism evidence="5 6">
    <name type="scientific">Magallana gigas</name>
    <name type="common">Pacific oyster</name>
    <name type="synonym">Crassostrea gigas</name>
    <dbReference type="NCBI Taxonomy" id="29159"/>
    <lineage>
        <taxon>Eukaryota</taxon>
        <taxon>Metazoa</taxon>
        <taxon>Spiralia</taxon>
        <taxon>Lophotrochozoa</taxon>
        <taxon>Mollusca</taxon>
        <taxon>Bivalvia</taxon>
        <taxon>Autobranchia</taxon>
        <taxon>Pteriomorphia</taxon>
        <taxon>Ostreida</taxon>
        <taxon>Ostreoidea</taxon>
        <taxon>Ostreidae</taxon>
        <taxon>Magallana</taxon>
    </lineage>
</organism>
<evidence type="ECO:0000313" key="5">
    <source>
        <dbReference type="EnsemblMetazoa" id="G29286.4:cds"/>
    </source>
</evidence>
<dbReference type="AlphaFoldDB" id="A0A8W8LQR0"/>
<dbReference type="HAMAP" id="MF_03044">
    <property type="entry name" value="BMT2"/>
    <property type="match status" value="1"/>
</dbReference>
<dbReference type="EnsemblMetazoa" id="G29286.3">
    <property type="protein sequence ID" value="G29286.3:cds"/>
    <property type="gene ID" value="G29286"/>
</dbReference>
<dbReference type="Gene3D" id="3.40.50.150">
    <property type="entry name" value="Vaccinia Virus protein VP39"/>
    <property type="match status" value="1"/>
</dbReference>
<evidence type="ECO:0000256" key="4">
    <source>
        <dbReference type="HAMAP-Rule" id="MF_03044"/>
    </source>
</evidence>
<feature type="binding site" evidence="4">
    <location>
        <position position="140"/>
    </location>
    <ligand>
        <name>S-adenosyl-L-methionine</name>
        <dbReference type="ChEBI" id="CHEBI:59789"/>
    </ligand>
</feature>
<dbReference type="OMA" id="CCQKAYE"/>